<dbReference type="CDD" id="cd13969">
    <property type="entry name" value="ADCK1-like"/>
    <property type="match status" value="1"/>
</dbReference>
<dbReference type="GO" id="GO:0055088">
    <property type="term" value="P:lipid homeostasis"/>
    <property type="evidence" value="ECO:0007669"/>
    <property type="project" value="TreeGrafter"/>
</dbReference>
<dbReference type="STRING" id="133412.A0A1R1XMS6"/>
<accession>A0A1R1XMS6</accession>
<keyword evidence="3" id="KW-0808">Transferase</keyword>
<feature type="domain" description="ABC1 atypical kinase-like" evidence="2">
    <location>
        <begin position="222"/>
        <end position="477"/>
    </location>
</feature>
<keyword evidence="3" id="KW-0418">Kinase</keyword>
<dbReference type="AlphaFoldDB" id="A0A1R1XMS6"/>
<comment type="similarity">
    <text evidence="1">Belongs to the protein kinase superfamily. ADCK protein kinase family.</text>
</comment>
<protein>
    <submittedName>
        <fullName evidence="3">Putative aarF domain-containing protein kinase 1</fullName>
    </submittedName>
</protein>
<dbReference type="EMBL" id="LSSN01002508">
    <property type="protein sequence ID" value="OMJ15929.1"/>
    <property type="molecule type" value="Genomic_DNA"/>
</dbReference>
<evidence type="ECO:0000256" key="1">
    <source>
        <dbReference type="ARBA" id="ARBA00009670"/>
    </source>
</evidence>
<gene>
    <name evidence="3" type="ORF">AYI70_g6930</name>
</gene>
<dbReference type="Pfam" id="PF03109">
    <property type="entry name" value="ABC1"/>
    <property type="match status" value="1"/>
</dbReference>
<name>A0A1R1XMS6_9FUNG</name>
<keyword evidence="4" id="KW-1185">Reference proteome</keyword>
<dbReference type="InterPro" id="IPR045307">
    <property type="entry name" value="ADCK1_dom"/>
</dbReference>
<evidence type="ECO:0000259" key="2">
    <source>
        <dbReference type="Pfam" id="PF03109"/>
    </source>
</evidence>
<comment type="caution">
    <text evidence="3">The sequence shown here is derived from an EMBL/GenBank/DDBJ whole genome shotgun (WGS) entry which is preliminary data.</text>
</comment>
<dbReference type="InterPro" id="IPR051130">
    <property type="entry name" value="Mito_struct-func_regulator"/>
</dbReference>
<reference evidence="3 4" key="1">
    <citation type="submission" date="2017-01" db="EMBL/GenBank/DDBJ databases">
        <authorList>
            <person name="Mah S.A."/>
            <person name="Swanson W.J."/>
            <person name="Moy G.W."/>
            <person name="Vacquier V.D."/>
        </authorList>
    </citation>
    <scope>NUCLEOTIDE SEQUENCE [LARGE SCALE GENOMIC DNA]</scope>
    <source>
        <strain evidence="3 4">GSMNP</strain>
    </source>
</reference>
<dbReference type="GO" id="GO:0016301">
    <property type="term" value="F:kinase activity"/>
    <property type="evidence" value="ECO:0007669"/>
    <property type="project" value="UniProtKB-KW"/>
</dbReference>
<dbReference type="InterPro" id="IPR011009">
    <property type="entry name" value="Kinase-like_dom_sf"/>
</dbReference>
<evidence type="ECO:0000313" key="4">
    <source>
        <dbReference type="Proteomes" id="UP000187283"/>
    </source>
</evidence>
<evidence type="ECO:0000313" key="3">
    <source>
        <dbReference type="EMBL" id="OMJ15929.1"/>
    </source>
</evidence>
<proteinExistence type="inferred from homology"/>
<dbReference type="GO" id="GO:0005743">
    <property type="term" value="C:mitochondrial inner membrane"/>
    <property type="evidence" value="ECO:0007669"/>
    <property type="project" value="TreeGrafter"/>
</dbReference>
<dbReference type="GO" id="GO:0007005">
    <property type="term" value="P:mitochondrion organization"/>
    <property type="evidence" value="ECO:0007669"/>
    <property type="project" value="TreeGrafter"/>
</dbReference>
<dbReference type="SUPFAM" id="SSF56112">
    <property type="entry name" value="Protein kinase-like (PK-like)"/>
    <property type="match status" value="1"/>
</dbReference>
<dbReference type="PANTHER" id="PTHR43173">
    <property type="entry name" value="ABC1 FAMILY PROTEIN"/>
    <property type="match status" value="1"/>
</dbReference>
<dbReference type="PANTHER" id="PTHR43173:SF19">
    <property type="entry name" value="AARF DOMAIN-CONTAINING PROTEIN KINASE 1"/>
    <property type="match status" value="1"/>
</dbReference>
<sequence length="644" mass="73908">MNSLKFHRSFILSSYKSIPKTTGTSQTFLKHRNFNSVKFSTKSRFQILQRNKSAVLSKLLPNNPNFNFTHAKYSTLKESPIIDNQNHENGNKKNKKSSHLFSKGLVGVSTFALVYYLSNNIDNFEFAYIAAKRSMVSIKAAALVSYNYYFYFPDLLSEQDALKYPQKNAEILQTRSNTHYKCAEIVRDAMLANGGIYIKLGQHVSAMSYVLPIEWTSTMIPLQDKCNSSSIENINRLFKSDLDKDLSEYFSWFDPEPIGVASLAQVHKAQLSETGEIVAVKVQHSDVLTYSLVDIKIVTSLFKLVYKLFPDFQFMWLADEMNLSLPVELDFTNEMKNSVKLAENFKNRKDIPIAVPRVINATKRILIMEFINGRRVDDLDYLKKNHIDPASVSKEIARAFGEMTFNDGFVHCDPHAGNLFIRPIDNKSGSNKSHKHNFELILLDHGLYRTLSPEFIQKYALLWTSLIKGNVDEIKRQSYELTGTDLHVMLSCIVTGQSWTSISEGKLNEASVNITFSQDELIGQNDKFFAELSKVMSCIPRDLVLMIKTNDLVRQLDRALFSNLDENSINHATMKTWMILSDYCISSLYKINLMEYTKLHKDQRLSIPSFFSNLLALAKIRIDYWLVKIPISIYYLWLTVLDYC</sequence>
<organism evidence="3 4">
    <name type="scientific">Smittium culicis</name>
    <dbReference type="NCBI Taxonomy" id="133412"/>
    <lineage>
        <taxon>Eukaryota</taxon>
        <taxon>Fungi</taxon>
        <taxon>Fungi incertae sedis</taxon>
        <taxon>Zoopagomycota</taxon>
        <taxon>Kickxellomycotina</taxon>
        <taxon>Harpellomycetes</taxon>
        <taxon>Harpellales</taxon>
        <taxon>Legeriomycetaceae</taxon>
        <taxon>Smittium</taxon>
    </lineage>
</organism>
<dbReference type="Proteomes" id="UP000187283">
    <property type="component" value="Unassembled WGS sequence"/>
</dbReference>
<dbReference type="OrthoDB" id="427480at2759"/>
<dbReference type="InterPro" id="IPR004147">
    <property type="entry name" value="ABC1_dom"/>
</dbReference>